<accession>A0A0N4WQ57</accession>
<dbReference type="WBParaSite" id="HPLM_0001354301-mRNA-1">
    <property type="protein sequence ID" value="HPLM_0001354301-mRNA-1"/>
    <property type="gene ID" value="HPLM_0001354301"/>
</dbReference>
<keyword evidence="2" id="KW-1185">Reference proteome</keyword>
<dbReference type="AlphaFoldDB" id="A0A0N4WQ57"/>
<name>A0A0N4WQ57_HAEPC</name>
<gene>
    <name evidence="1" type="ORF">HPLM_LOCUS13535</name>
</gene>
<sequence>MVLSSNDQIDFLAEGSTFDAVSIDGQVMERNREELRLKVTGEIHRMTACDGDAGNPTYADMPVQLEFTGQGPR</sequence>
<evidence type="ECO:0000313" key="2">
    <source>
        <dbReference type="Proteomes" id="UP000268014"/>
    </source>
</evidence>
<evidence type="ECO:0000313" key="1">
    <source>
        <dbReference type="EMBL" id="VDO49585.1"/>
    </source>
</evidence>
<evidence type="ECO:0000313" key="3">
    <source>
        <dbReference type="WBParaSite" id="HPLM_0001354301-mRNA-1"/>
    </source>
</evidence>
<dbReference type="Proteomes" id="UP000268014">
    <property type="component" value="Unassembled WGS sequence"/>
</dbReference>
<organism evidence="3">
    <name type="scientific">Haemonchus placei</name>
    <name type="common">Barber's pole worm</name>
    <dbReference type="NCBI Taxonomy" id="6290"/>
    <lineage>
        <taxon>Eukaryota</taxon>
        <taxon>Metazoa</taxon>
        <taxon>Ecdysozoa</taxon>
        <taxon>Nematoda</taxon>
        <taxon>Chromadorea</taxon>
        <taxon>Rhabditida</taxon>
        <taxon>Rhabditina</taxon>
        <taxon>Rhabditomorpha</taxon>
        <taxon>Strongyloidea</taxon>
        <taxon>Trichostrongylidae</taxon>
        <taxon>Haemonchus</taxon>
    </lineage>
</organism>
<reference evidence="1 2" key="2">
    <citation type="submission" date="2018-11" db="EMBL/GenBank/DDBJ databases">
        <authorList>
            <consortium name="Pathogen Informatics"/>
        </authorList>
    </citation>
    <scope>NUCLEOTIDE SEQUENCE [LARGE SCALE GENOMIC DNA]</scope>
    <source>
        <strain evidence="1 2">MHpl1</strain>
    </source>
</reference>
<dbReference type="EMBL" id="UZAF01018246">
    <property type="protein sequence ID" value="VDO49585.1"/>
    <property type="molecule type" value="Genomic_DNA"/>
</dbReference>
<reference evidence="3" key="1">
    <citation type="submission" date="2017-02" db="UniProtKB">
        <authorList>
            <consortium name="WormBaseParasite"/>
        </authorList>
    </citation>
    <scope>IDENTIFICATION</scope>
</reference>
<protein>
    <submittedName>
        <fullName evidence="3">DUF3060 domain-containing protein</fullName>
    </submittedName>
</protein>
<proteinExistence type="predicted"/>